<dbReference type="Gene3D" id="3.20.20.80">
    <property type="entry name" value="Glycosidases"/>
    <property type="match status" value="1"/>
</dbReference>
<dbReference type="Gene3D" id="2.60.40.1080">
    <property type="match status" value="1"/>
</dbReference>
<evidence type="ECO:0000256" key="1">
    <source>
        <dbReference type="ARBA" id="ARBA00022801"/>
    </source>
</evidence>
<evidence type="ECO:0000259" key="3">
    <source>
        <dbReference type="SMART" id="SM00635"/>
    </source>
</evidence>
<keyword evidence="2" id="KW-0732">Signal</keyword>
<dbReference type="Pfam" id="PF02018">
    <property type="entry name" value="CBM_4_9"/>
    <property type="match status" value="2"/>
</dbReference>
<keyword evidence="5" id="KW-1185">Reference proteome</keyword>
<organism evidence="4 5">
    <name type="scientific">Cohnella hashimotonis</name>
    <dbReference type="NCBI Taxonomy" id="2826895"/>
    <lineage>
        <taxon>Bacteria</taxon>
        <taxon>Bacillati</taxon>
        <taxon>Bacillota</taxon>
        <taxon>Bacilli</taxon>
        <taxon>Bacillales</taxon>
        <taxon>Paenibacillaceae</taxon>
        <taxon>Cohnella</taxon>
    </lineage>
</organism>
<comment type="caution">
    <text evidence="4">The sequence shown here is derived from an EMBL/GenBank/DDBJ whole genome shotgun (WGS) entry which is preliminary data.</text>
</comment>
<dbReference type="SMART" id="SM00635">
    <property type="entry name" value="BID_2"/>
    <property type="match status" value="1"/>
</dbReference>
<dbReference type="Pfam" id="PF07833">
    <property type="entry name" value="Cu_amine_oxidN1"/>
    <property type="match status" value="1"/>
</dbReference>
<dbReference type="NCBIfam" id="NF047446">
    <property type="entry name" value="barrel_OmpL47"/>
    <property type="match status" value="1"/>
</dbReference>
<dbReference type="InterPro" id="IPR003343">
    <property type="entry name" value="Big_2"/>
</dbReference>
<dbReference type="InterPro" id="IPR008979">
    <property type="entry name" value="Galactose-bd-like_sf"/>
</dbReference>
<reference evidence="4" key="1">
    <citation type="submission" date="2023-04" db="EMBL/GenBank/DDBJ databases">
        <title>Comparative genomic analysis of Cohnella hashimotonis sp. nov., isolated from the International Space Station.</title>
        <authorList>
            <person name="Venkateswaran K."/>
            <person name="Simpson A."/>
        </authorList>
    </citation>
    <scope>NUCLEOTIDE SEQUENCE</scope>
    <source>
        <strain evidence="4">F6_2S_P_1</strain>
    </source>
</reference>
<dbReference type="InterPro" id="IPR003305">
    <property type="entry name" value="CenC_carb-bd"/>
</dbReference>
<dbReference type="Proteomes" id="UP001161691">
    <property type="component" value="Unassembled WGS sequence"/>
</dbReference>
<dbReference type="InterPro" id="IPR012854">
    <property type="entry name" value="Cu_amine_oxidase-like_N"/>
</dbReference>
<evidence type="ECO:0000313" key="4">
    <source>
        <dbReference type="EMBL" id="MDI4644005.1"/>
    </source>
</evidence>
<dbReference type="Pfam" id="PF14307">
    <property type="entry name" value="Glyco_tran_WbsX"/>
    <property type="match status" value="1"/>
</dbReference>
<dbReference type="SUPFAM" id="SSF55383">
    <property type="entry name" value="Copper amine oxidase, domain N"/>
    <property type="match status" value="1"/>
</dbReference>
<dbReference type="InterPro" id="IPR036582">
    <property type="entry name" value="Mao_N_sf"/>
</dbReference>
<dbReference type="Gene3D" id="2.60.40.10">
    <property type="entry name" value="Immunoglobulins"/>
    <property type="match status" value="3"/>
</dbReference>
<dbReference type="Gene3D" id="2.60.120.260">
    <property type="entry name" value="Galactose-binding domain-like"/>
    <property type="match status" value="2"/>
</dbReference>
<proteinExistence type="predicted"/>
<dbReference type="SUPFAM" id="SSF49785">
    <property type="entry name" value="Galactose-binding domain-like"/>
    <property type="match status" value="2"/>
</dbReference>
<evidence type="ECO:0000256" key="2">
    <source>
        <dbReference type="SAM" id="SignalP"/>
    </source>
</evidence>
<accession>A0ABT6TCE2</accession>
<keyword evidence="1" id="KW-0378">Hydrolase</keyword>
<dbReference type="PANTHER" id="PTHR41244:SF1">
    <property type="entry name" value="GLYCOSYLTRANSFERASE"/>
    <property type="match status" value="1"/>
</dbReference>
<dbReference type="SUPFAM" id="SSF49373">
    <property type="entry name" value="Invasin/intimin cell-adhesion fragments"/>
    <property type="match status" value="1"/>
</dbReference>
<dbReference type="EMBL" id="JAGRPV010000001">
    <property type="protein sequence ID" value="MDI4644005.1"/>
    <property type="molecule type" value="Genomic_DNA"/>
</dbReference>
<evidence type="ECO:0000313" key="5">
    <source>
        <dbReference type="Proteomes" id="UP001161691"/>
    </source>
</evidence>
<dbReference type="InterPro" id="IPR013783">
    <property type="entry name" value="Ig-like_fold"/>
</dbReference>
<dbReference type="InterPro" id="IPR032719">
    <property type="entry name" value="WbsX"/>
</dbReference>
<dbReference type="PANTHER" id="PTHR41244">
    <property type="entry name" value="RHAMNAN SYNTHESIS F"/>
    <property type="match status" value="1"/>
</dbReference>
<sequence length="1925" mass="206054">MRSMKNGWTAFCAIAFVCVFFLAAAPRSASADSAPAGAGYLVDEDFAFLSNLVPGESQPSGWDIRAAGGALTSIYNNTLKISDASTKLPVSMSRKFVAQSEGTLTMEFRFKPFSVINGLHWQLLGGDTPGVSIATSASGSNLVLETSGGAAVTLQAYSANQEYGIKVIADLSAQKADVYVNGILRASAQNFANAVSALNRFQLTTGVASTGDFFFTPLHIYKGYAVNERLLSVTPESGNLPQDWTAALNGGTIQVAQMLSAPKPDVNSLKIDASASTGSMTLGKSFAAISGDLTAEYKIFIPVKTDGLTAELRSGSTTALKLFSSNGNLVYEDTTGQPVKLYDDYKANLWYRLKVVLKPGTHKADLYVNGKLQKANVDIASGIASVDGIRFSTSAANKGLMWLDDILVSANTPEPADYVPAPAVASTGSTFVGVQSCPMWREGHHLGWDVINPFPDRTPYLGFYDEGNRETADWEIKWMLEHGIDFQMSCWFRPIGGEGAPIKDSYLSDALDDGYFNAKYSNLAHFAIMWENLNSAAKDIADFRDNLVPYWIEYYFKDPRYLKVDGKPVFTIYNYDQFVKLAGGDSTKAKALMDILRSAARDAGVGELTILNVYNGTNAQDLQNRKDAGFDGVYAYSWGSFGGHPDFQKLKLTLENNAGVMDVIPGLSMGRDDTAWGLSSGYYATPAEFKSLAQWTKDTYIPSLSAGNLGKKLIMLDNWNEFGEGHFIMPAGLAGFGYVDAIRDVFSGVSTHTDAVPTATQKARINVLYPEGRVVQNRTLTPPAISSNSVASWEFNTPGDSEGWSVLKQIDAVSVAGGTFTGTTNNTDPGIISADHLGIKAEDAPYLKIRMKNSANDIDGRVFFTTELDGDWNETKAMGFFVIPQDNGYTDYYVEMWRNKSWTGNIRQIRIDPISAIGTISIDYIRAVADDSTAIKLYIDGKRKNFSQPALVQDGVVMVPIKDIWLQLGVRSEWDAANQKFIAVKGGSVYELTVGSTTALKDNQSITLEHAPVKLANGTVLAPLSYLKQAFGATLKWDAAAQKIQIYPAGVVWDFEFGDGWTANGSIAGGQAMGGRFSGTSLGVSGGVEPSVESPDQLGLDASTIKRVRVQLGNQTTGSQAKLYYTTDADPVWNAAKSFSTYILPSDSTLREYVFDTTSAAAWTGTIKQIRVVPTLSAGSFSIDSVQLDTATSLPTLGANLVADPGMEGSTIQARVQNGALGLDVTQSHSGHQSLKVVKDNRYGSASFPIAVTQGQEYHYSVWAKLAKAPTLTEPLRLCLQYTVDGNIKQMIIYTSAGLSADQWTQLQGNYTIAETSPISNVLLYFYTEIDGTNHDYYLDDVEARLVTYSSSPAWTYATGLSINPTTTMNMGETKTLVPTFQPSSSVNNQALIWNSDNPDVAVVDISGTVFAKNAGIAHITATAIDGGFTATTAVTVALGSGQPAGAVLGSNLILNPDMEGAAIPSSYYGSSASVALTTSEHRLGAQSLQVTKLNDNKYASFFMPTSIEQGKTYYYSAWAKLAAAPAQPALFRICLQYKLDGVAQQKILFTSAPLLRGGWTQASGFYKIEETGTVTDVRVFLYTEQSGPVQTFYVDDIEVRPVIADSTPPVTTVALNPSPPDGPGGAYNGPVTLTLAASDSVSSVAQTVYSVDNGTTWTPYTAPLAFGKQGSYTVLYKSTDLAGNAETQQSVSFSLAATVTTVSLQDSAGQPLSGGTVKYYDGSWKDLGTTDASGQATKALPERSYIFSVTYLGTTKQLTQNTATGPASVVFQTVKAKVQLKDSQGNPLNGAVAKVYAGGSWQTIGTTAGGETTKELLPGTYTFGITYDGVYKEKSQNVGDDPAVVFQTASVLIQLKDAGGNPVNGGTAKVYAGGSWRTIGSTAGGEIRVELLPGSYTFGMTYGTALANIVKDIGTDPTVVFQLP</sequence>
<dbReference type="InterPro" id="IPR058094">
    <property type="entry name" value="Ig-like_OmpL47-like"/>
</dbReference>
<feature type="signal peptide" evidence="2">
    <location>
        <begin position="1"/>
        <end position="31"/>
    </location>
</feature>
<feature type="domain" description="BIG2" evidence="3">
    <location>
        <begin position="1357"/>
        <end position="1434"/>
    </location>
</feature>
<dbReference type="Pfam" id="PF02368">
    <property type="entry name" value="Big_2"/>
    <property type="match status" value="1"/>
</dbReference>
<dbReference type="RefSeq" id="WP_282907037.1">
    <property type="nucleotide sequence ID" value="NZ_JAGRPV010000001.1"/>
</dbReference>
<protein>
    <submittedName>
        <fullName evidence="4">Carbohydrate binding domain-containing protein</fullName>
    </submittedName>
</protein>
<gene>
    <name evidence="4" type="ORF">KB449_03495</name>
</gene>
<name>A0ABT6TCE2_9BACL</name>
<dbReference type="Gene3D" id="3.30.457.10">
    <property type="entry name" value="Copper amine oxidase-like, N-terminal domain"/>
    <property type="match status" value="1"/>
</dbReference>
<feature type="chain" id="PRO_5045213118" evidence="2">
    <location>
        <begin position="32"/>
        <end position="1925"/>
    </location>
</feature>
<dbReference type="InterPro" id="IPR008964">
    <property type="entry name" value="Invasin/intimin_cell_adhesion"/>
</dbReference>